<dbReference type="Pfam" id="PF01764">
    <property type="entry name" value="Lipase_3"/>
    <property type="match status" value="1"/>
</dbReference>
<name>A0A7R9Z6I7_9CHLO</name>
<feature type="region of interest" description="Disordered" evidence="1">
    <location>
        <begin position="678"/>
        <end position="727"/>
    </location>
</feature>
<dbReference type="PANTHER" id="PTHR46483:SF4">
    <property type="entry name" value="PHOSPHOLIPASE A1 PLIP2, CHLOROPLASTIC"/>
    <property type="match status" value="1"/>
</dbReference>
<dbReference type="InterPro" id="IPR002921">
    <property type="entry name" value="Fungal_lipase-type"/>
</dbReference>
<dbReference type="InterPro" id="IPR029058">
    <property type="entry name" value="AB_hydrolase_fold"/>
</dbReference>
<evidence type="ECO:0000256" key="1">
    <source>
        <dbReference type="SAM" id="MobiDB-lite"/>
    </source>
</evidence>
<dbReference type="AlphaFoldDB" id="A0A7R9Z6I7"/>
<dbReference type="EMBL" id="HBEC01040991">
    <property type="protein sequence ID" value="CAD8307308.1"/>
    <property type="molecule type" value="Transcribed_RNA"/>
</dbReference>
<feature type="compositionally biased region" description="Low complexity" evidence="1">
    <location>
        <begin position="691"/>
        <end position="700"/>
    </location>
</feature>
<dbReference type="InterPro" id="IPR043367">
    <property type="entry name" value="PLIP1/2/3"/>
</dbReference>
<dbReference type="PANTHER" id="PTHR46483">
    <property type="entry name" value="PHOSPHOLIPASE A1 PLIP2, CHLOROPLASTIC"/>
    <property type="match status" value="1"/>
</dbReference>
<evidence type="ECO:0000313" key="3">
    <source>
        <dbReference type="EMBL" id="CAD8307308.1"/>
    </source>
</evidence>
<dbReference type="GO" id="GO:0006629">
    <property type="term" value="P:lipid metabolic process"/>
    <property type="evidence" value="ECO:0007669"/>
    <property type="project" value="InterPro"/>
</dbReference>
<feature type="compositionally biased region" description="Low complexity" evidence="1">
    <location>
        <begin position="708"/>
        <end position="726"/>
    </location>
</feature>
<evidence type="ECO:0000259" key="2">
    <source>
        <dbReference type="Pfam" id="PF01764"/>
    </source>
</evidence>
<feature type="region of interest" description="Disordered" evidence="1">
    <location>
        <begin position="782"/>
        <end position="818"/>
    </location>
</feature>
<feature type="domain" description="Fungal lipase-type" evidence="2">
    <location>
        <begin position="362"/>
        <end position="466"/>
    </location>
</feature>
<organism evidence="3">
    <name type="scientific">Chlamydomonas euryale</name>
    <dbReference type="NCBI Taxonomy" id="1486919"/>
    <lineage>
        <taxon>Eukaryota</taxon>
        <taxon>Viridiplantae</taxon>
        <taxon>Chlorophyta</taxon>
        <taxon>core chlorophytes</taxon>
        <taxon>Chlorophyceae</taxon>
        <taxon>CS clade</taxon>
        <taxon>Chlamydomonadales</taxon>
        <taxon>Chlamydomonadaceae</taxon>
        <taxon>Chlamydomonas</taxon>
    </lineage>
</organism>
<accession>A0A7R9Z6I7</accession>
<sequence>MAPFMRRVHGREVEATARMSDLCNMAYEADAVTDVSLAALGHGHLMLVSTSAMPMFGPYTQEQAAAAAAEAAKRAKGGGGGKSAGNAPAPAAQAPVALHLEAGDGASNAAPSRGLAGVGGGDGVRLVLPDDPSATTPDALLSLADHSADVNAEQLFYQCLPGATGRGSLAVVPPPPRSPSYLGSPDVEYSLLMTTMEELLGTIDMLDSQEDMDGEQDSAVWYGHGRPQPATGGSASHRNQILDNIATYGTLDEAELSPGWLPPSPQLAASAVASAAAKLAACEVHRTGTQAGTDDDRASAGKVVAAAAVAAGGAAGEVARLRGHDSSGGEATSAQVANLIMQPDPPTRWFVVDDPVEEVRYFILQGSTNLQHWAINLAFEPVVFEDASLGVRVHRGVYEAALQLYDDLAPLVRQHAATSPYATVALAGHSLGGSLAAVLTLLLVHRGTVRPSRVASCTAFGAPAVFCAGLPSAAATPAAAPMCGDDDVGAPRGAAAVAANVHTQPTLSVLATEDEVDMAELEAALAGSSSPLAAACGVLCGDECQARTAEEALVASTRAGAAAAAARARRAACAKRLPLLQRLGLPQARMLNVMMHKDIVPRAFVCDYTSVAGLLKRWMPSFNDHSSLTGGRGGHKHLYNFLGDVAVLRPDDGAEFVVGDNRHAMLPDVPGLYRLEEPAHGDVQMPPPPVQQQQQKQQQQQEEKKEQQQPLQQQEGRQQEQDSQQPTGAVNLHDALLQFMNHPHPLQSLSAYESYGPNGAVSRFHNPNNYTIGLRRVAKLSAAARKAARAGATDGSWSSDDGDAPQPPPRAHGRVGAR</sequence>
<dbReference type="SUPFAM" id="SSF53474">
    <property type="entry name" value="alpha/beta-Hydrolases"/>
    <property type="match status" value="1"/>
</dbReference>
<protein>
    <recommendedName>
        <fullName evidence="2">Fungal lipase-type domain-containing protein</fullName>
    </recommendedName>
</protein>
<gene>
    <name evidence="3" type="ORF">CEUR00632_LOCUS19056</name>
</gene>
<reference evidence="3" key="1">
    <citation type="submission" date="2021-01" db="EMBL/GenBank/DDBJ databases">
        <authorList>
            <person name="Corre E."/>
            <person name="Pelletier E."/>
            <person name="Niang G."/>
            <person name="Scheremetjew M."/>
            <person name="Finn R."/>
            <person name="Kale V."/>
            <person name="Holt S."/>
            <person name="Cochrane G."/>
            <person name="Meng A."/>
            <person name="Brown T."/>
            <person name="Cohen L."/>
        </authorList>
    </citation>
    <scope>NUCLEOTIDE SEQUENCE</scope>
    <source>
        <strain evidence="3">CCMP219</strain>
    </source>
</reference>
<feature type="compositionally biased region" description="Low complexity" evidence="1">
    <location>
        <begin position="782"/>
        <end position="792"/>
    </location>
</feature>
<dbReference type="GO" id="GO:0008970">
    <property type="term" value="F:phospholipase A1 activity"/>
    <property type="evidence" value="ECO:0007669"/>
    <property type="project" value="InterPro"/>
</dbReference>
<dbReference type="Gene3D" id="3.40.50.1820">
    <property type="entry name" value="alpha/beta hydrolase"/>
    <property type="match status" value="1"/>
</dbReference>
<proteinExistence type="predicted"/>